<evidence type="ECO:0000313" key="1">
    <source>
        <dbReference type="EMBL" id="RLV55668.1"/>
    </source>
</evidence>
<dbReference type="Proteomes" id="UP000282515">
    <property type="component" value="Unassembled WGS sequence"/>
</dbReference>
<gene>
    <name evidence="1" type="ORF">D9V41_09365</name>
</gene>
<keyword evidence="2" id="KW-1185">Reference proteome</keyword>
<reference evidence="1 2" key="1">
    <citation type="submission" date="2018-10" db="EMBL/GenBank/DDBJ databases">
        <title>Aeromicrobium sp. 9W16Y-2 whole genome shotgun sequence.</title>
        <authorList>
            <person name="Li F."/>
        </authorList>
    </citation>
    <scope>NUCLEOTIDE SEQUENCE [LARGE SCALE GENOMIC DNA]</scope>
    <source>
        <strain evidence="1 2">9W16Y-2</strain>
    </source>
</reference>
<sequence length="103" mass="11037">MQRVAQSIAAATRARVLAAALKVVEVKDFHSRTIEDDAALDGASSGAIYVRLGLKEQPTSSWFSSAGGRAPEHLAARYERIVLRLVGCSVDGFSPQRRVTVAP</sequence>
<accession>A0A3L8PMA4</accession>
<proteinExistence type="predicted"/>
<name>A0A3L8PMA4_9ACTN</name>
<organism evidence="1 2">
    <name type="scientific">Aeromicrobium phragmitis</name>
    <dbReference type="NCBI Taxonomy" id="2478914"/>
    <lineage>
        <taxon>Bacteria</taxon>
        <taxon>Bacillati</taxon>
        <taxon>Actinomycetota</taxon>
        <taxon>Actinomycetes</taxon>
        <taxon>Propionibacteriales</taxon>
        <taxon>Nocardioidaceae</taxon>
        <taxon>Aeromicrobium</taxon>
    </lineage>
</organism>
<dbReference type="EMBL" id="RDBF01000006">
    <property type="protein sequence ID" value="RLV55668.1"/>
    <property type="molecule type" value="Genomic_DNA"/>
</dbReference>
<evidence type="ECO:0000313" key="2">
    <source>
        <dbReference type="Proteomes" id="UP000282515"/>
    </source>
</evidence>
<comment type="caution">
    <text evidence="1">The sequence shown here is derived from an EMBL/GenBank/DDBJ whole genome shotgun (WGS) entry which is preliminary data.</text>
</comment>
<dbReference type="RefSeq" id="WP_121794305.1">
    <property type="nucleotide sequence ID" value="NZ_RDBF01000006.1"/>
</dbReference>
<protein>
    <submittedName>
        <fullName evidence="1">Uncharacterized protein</fullName>
    </submittedName>
</protein>
<dbReference type="AlphaFoldDB" id="A0A3L8PMA4"/>